<dbReference type="AlphaFoldDB" id="A0A4R3L6R5"/>
<dbReference type="SUPFAM" id="SSF47413">
    <property type="entry name" value="lambda repressor-like DNA-binding domains"/>
    <property type="match status" value="1"/>
</dbReference>
<evidence type="ECO:0000259" key="2">
    <source>
        <dbReference type="PROSITE" id="PS50943"/>
    </source>
</evidence>
<evidence type="ECO:0000313" key="3">
    <source>
        <dbReference type="EMBL" id="TCS95443.1"/>
    </source>
</evidence>
<dbReference type="GO" id="GO:0006355">
    <property type="term" value="P:regulation of DNA-templated transcription"/>
    <property type="evidence" value="ECO:0007669"/>
    <property type="project" value="InterPro"/>
</dbReference>
<dbReference type="PROSITE" id="PS50943">
    <property type="entry name" value="HTH_CROC1"/>
    <property type="match status" value="1"/>
</dbReference>
<dbReference type="InterPro" id="IPR010982">
    <property type="entry name" value="Lambda_DNA-bd_dom_sf"/>
</dbReference>
<dbReference type="Pfam" id="PF01381">
    <property type="entry name" value="HTH_3"/>
    <property type="match status" value="1"/>
</dbReference>
<protein>
    <submittedName>
        <fullName evidence="3">UTRA domain-containing protein</fullName>
    </submittedName>
</protein>
<reference evidence="3 4" key="1">
    <citation type="submission" date="2019-03" db="EMBL/GenBank/DDBJ databases">
        <title>Genomic Encyclopedia of Type Strains, Phase IV (KMG-IV): sequencing the most valuable type-strain genomes for metagenomic binning, comparative biology and taxonomic classification.</title>
        <authorList>
            <person name="Goeker M."/>
        </authorList>
    </citation>
    <scope>NUCLEOTIDE SEQUENCE [LARGE SCALE GENOMIC DNA]</scope>
    <source>
        <strain evidence="3 4">DSM 45707</strain>
    </source>
</reference>
<dbReference type="Gene3D" id="1.10.260.40">
    <property type="entry name" value="lambda repressor-like DNA-binding domains"/>
    <property type="match status" value="1"/>
</dbReference>
<dbReference type="PANTHER" id="PTHR46558:SF13">
    <property type="entry name" value="HTH-TYPE TRANSCRIPTIONAL REGULATOR IMMR"/>
    <property type="match status" value="1"/>
</dbReference>
<keyword evidence="4" id="KW-1185">Reference proteome</keyword>
<dbReference type="SMART" id="SM00866">
    <property type="entry name" value="UTRA"/>
    <property type="match status" value="1"/>
</dbReference>
<dbReference type="Pfam" id="PF07702">
    <property type="entry name" value="UTRA"/>
    <property type="match status" value="1"/>
</dbReference>
<dbReference type="GO" id="GO:0003677">
    <property type="term" value="F:DNA binding"/>
    <property type="evidence" value="ECO:0007669"/>
    <property type="project" value="UniProtKB-KW"/>
</dbReference>
<evidence type="ECO:0000256" key="1">
    <source>
        <dbReference type="ARBA" id="ARBA00023125"/>
    </source>
</evidence>
<dbReference type="InterPro" id="IPR011663">
    <property type="entry name" value="UTRA"/>
</dbReference>
<dbReference type="SUPFAM" id="SSF64288">
    <property type="entry name" value="Chorismate lyase-like"/>
    <property type="match status" value="1"/>
</dbReference>
<accession>A0A4R3L6R5</accession>
<proteinExistence type="predicted"/>
<dbReference type="EMBL" id="SMAG01000002">
    <property type="protein sequence ID" value="TCS95443.1"/>
    <property type="molecule type" value="Genomic_DNA"/>
</dbReference>
<dbReference type="SMART" id="SM00530">
    <property type="entry name" value="HTH_XRE"/>
    <property type="match status" value="1"/>
</dbReference>
<organism evidence="3 4">
    <name type="scientific">Hazenella coriacea</name>
    <dbReference type="NCBI Taxonomy" id="1179467"/>
    <lineage>
        <taxon>Bacteria</taxon>
        <taxon>Bacillati</taxon>
        <taxon>Bacillota</taxon>
        <taxon>Bacilli</taxon>
        <taxon>Bacillales</taxon>
        <taxon>Thermoactinomycetaceae</taxon>
        <taxon>Hazenella</taxon>
    </lineage>
</organism>
<dbReference type="PANTHER" id="PTHR46558">
    <property type="entry name" value="TRACRIPTIONAL REGULATORY PROTEIN-RELATED-RELATED"/>
    <property type="match status" value="1"/>
</dbReference>
<dbReference type="Gene3D" id="3.40.1410.10">
    <property type="entry name" value="Chorismate lyase-like"/>
    <property type="match status" value="1"/>
</dbReference>
<evidence type="ECO:0000313" key="4">
    <source>
        <dbReference type="Proteomes" id="UP000294937"/>
    </source>
</evidence>
<keyword evidence="1" id="KW-0238">DNA-binding</keyword>
<sequence length="216" mass="24715">MKANMLQKDAAREIGISNVTLSQYEKGIRNPDPETLLKLADLYNVSIDWLLGRFPSTRQGFGRDHSSKATKKYLDLRLLNTLADLPENVRMELQPPVLLYRVLQLRDDVTITISESYLPNSLPLEELEKILEGVKQNPTLSLYKTLESFGRKPISCEEVIVVDSPSREEADLLNMPEKVPVARITRKTFDASSKLVEHCLLTSRTDLYKFVYRFTL</sequence>
<gene>
    <name evidence="3" type="ORF">EDD58_10212</name>
</gene>
<comment type="caution">
    <text evidence="3">The sequence shown here is derived from an EMBL/GenBank/DDBJ whole genome shotgun (WGS) entry which is preliminary data.</text>
</comment>
<dbReference type="InterPro" id="IPR028978">
    <property type="entry name" value="Chorismate_lyase_/UTRA_dom_sf"/>
</dbReference>
<dbReference type="InterPro" id="IPR001387">
    <property type="entry name" value="Cro/C1-type_HTH"/>
</dbReference>
<dbReference type="Proteomes" id="UP000294937">
    <property type="component" value="Unassembled WGS sequence"/>
</dbReference>
<name>A0A4R3L6R5_9BACL</name>
<dbReference type="CDD" id="cd00093">
    <property type="entry name" value="HTH_XRE"/>
    <property type="match status" value="1"/>
</dbReference>
<feature type="domain" description="HTH cro/C1-type" evidence="2">
    <location>
        <begin position="2"/>
        <end position="50"/>
    </location>
</feature>